<evidence type="ECO:0000313" key="2">
    <source>
        <dbReference type="EMBL" id="KKS11165.1"/>
    </source>
</evidence>
<evidence type="ECO:0000313" key="3">
    <source>
        <dbReference type="Proteomes" id="UP000034753"/>
    </source>
</evidence>
<proteinExistence type="predicted"/>
<sequence length="69" mass="8445">MKRIVENFLILLIVLTLFLFAMPLFLIMAILKVMDWLLVKLHLKKPRPKEEKLPPHEFFRRYNIPPWPF</sequence>
<comment type="caution">
    <text evidence="2">The sequence shown here is derived from an EMBL/GenBank/DDBJ whole genome shotgun (WGS) entry which is preliminary data.</text>
</comment>
<keyword evidence="1" id="KW-0472">Membrane</keyword>
<accession>A0A0G0WE14</accession>
<reference evidence="2 3" key="1">
    <citation type="journal article" date="2015" name="Nature">
        <title>rRNA introns, odd ribosomes, and small enigmatic genomes across a large radiation of phyla.</title>
        <authorList>
            <person name="Brown C.T."/>
            <person name="Hug L.A."/>
            <person name="Thomas B.C."/>
            <person name="Sharon I."/>
            <person name="Castelle C.J."/>
            <person name="Singh A."/>
            <person name="Wilkins M.J."/>
            <person name="Williams K.H."/>
            <person name="Banfield J.F."/>
        </authorList>
    </citation>
    <scope>NUCLEOTIDE SEQUENCE [LARGE SCALE GENOMIC DNA]</scope>
</reference>
<name>A0A0G0WE14_9BACT</name>
<feature type="transmembrane region" description="Helical" evidence="1">
    <location>
        <begin position="7"/>
        <end position="31"/>
    </location>
</feature>
<dbReference type="EMBL" id="LCBN01000082">
    <property type="protein sequence ID" value="KKS11165.1"/>
    <property type="molecule type" value="Genomic_DNA"/>
</dbReference>
<gene>
    <name evidence="2" type="ORF">UU67_C0082G0008</name>
</gene>
<evidence type="ECO:0000256" key="1">
    <source>
        <dbReference type="SAM" id="Phobius"/>
    </source>
</evidence>
<keyword evidence="1" id="KW-1133">Transmembrane helix</keyword>
<dbReference type="AlphaFoldDB" id="A0A0G0WE14"/>
<dbReference type="Proteomes" id="UP000034753">
    <property type="component" value="Unassembled WGS sequence"/>
</dbReference>
<keyword evidence="1" id="KW-0812">Transmembrane</keyword>
<organism evidence="2 3">
    <name type="scientific">Candidatus Daviesbacteria bacterium GW2011_GWB1_41_5</name>
    <dbReference type="NCBI Taxonomy" id="1618429"/>
    <lineage>
        <taxon>Bacteria</taxon>
        <taxon>Candidatus Daviesiibacteriota</taxon>
    </lineage>
</organism>
<protein>
    <submittedName>
        <fullName evidence="2">Uncharacterized protein</fullName>
    </submittedName>
</protein>